<feature type="binding site" evidence="10">
    <location>
        <position position="251"/>
    </location>
    <ligand>
        <name>substrate</name>
    </ligand>
</feature>
<dbReference type="InterPro" id="IPR006680">
    <property type="entry name" value="Amidohydro-rel"/>
</dbReference>
<accession>A0A266Q8E8</accession>
<feature type="binding site" description="via carbamate group" evidence="10">
    <location>
        <position position="99"/>
    </location>
    <ligand>
        <name>Zn(2+)</name>
        <dbReference type="ChEBI" id="CHEBI:29105"/>
        <label>1</label>
    </ligand>
</feature>
<dbReference type="UniPathway" id="UPA00070">
    <property type="reaction ID" value="UER00117"/>
</dbReference>
<dbReference type="InterPro" id="IPR004721">
    <property type="entry name" value="DHOdimr"/>
</dbReference>
<feature type="binding site" description="via carbamate group" evidence="10">
    <location>
        <position position="99"/>
    </location>
    <ligand>
        <name>Zn(2+)</name>
        <dbReference type="ChEBI" id="CHEBI:29105"/>
        <label>2</label>
    </ligand>
</feature>
<comment type="catalytic activity">
    <reaction evidence="9 10">
        <text>(S)-dihydroorotate + H2O = N-carbamoyl-L-aspartate + H(+)</text>
        <dbReference type="Rhea" id="RHEA:24296"/>
        <dbReference type="ChEBI" id="CHEBI:15377"/>
        <dbReference type="ChEBI" id="CHEBI:15378"/>
        <dbReference type="ChEBI" id="CHEBI:30864"/>
        <dbReference type="ChEBI" id="CHEBI:32814"/>
        <dbReference type="EC" id="3.5.2.3"/>
    </reaction>
</comment>
<dbReference type="AlphaFoldDB" id="A0A266Q8E8"/>
<dbReference type="FunFam" id="3.20.20.140:FF:000006">
    <property type="entry name" value="Dihydroorotase"/>
    <property type="match status" value="1"/>
</dbReference>
<evidence type="ECO:0000256" key="10">
    <source>
        <dbReference type="HAMAP-Rule" id="MF_00219"/>
    </source>
</evidence>
<feature type="binding site" evidence="10">
    <location>
        <position position="16"/>
    </location>
    <ligand>
        <name>Zn(2+)</name>
        <dbReference type="ChEBI" id="CHEBI:29105"/>
        <label>1</label>
    </ligand>
</feature>
<evidence type="ECO:0000256" key="9">
    <source>
        <dbReference type="ARBA" id="ARBA00048492"/>
    </source>
</evidence>
<comment type="caution">
    <text evidence="12">The sequence shown here is derived from an EMBL/GenBank/DDBJ whole genome shotgun (WGS) entry which is preliminary data.</text>
</comment>
<evidence type="ECO:0000256" key="3">
    <source>
        <dbReference type="ARBA" id="ARBA00005631"/>
    </source>
</evidence>
<dbReference type="PROSITE" id="PS00482">
    <property type="entry name" value="DIHYDROOROTASE_1"/>
    <property type="match status" value="1"/>
</dbReference>
<dbReference type="SUPFAM" id="SSF51556">
    <property type="entry name" value="Metallo-dependent hydrolases"/>
    <property type="match status" value="1"/>
</dbReference>
<feature type="binding site" evidence="10">
    <location>
        <position position="136"/>
    </location>
    <ligand>
        <name>substrate</name>
    </ligand>
</feature>
<dbReference type="GO" id="GO:0006207">
    <property type="term" value="P:'de novo' pyrimidine nucleobase biosynthetic process"/>
    <property type="evidence" value="ECO:0007669"/>
    <property type="project" value="TreeGrafter"/>
</dbReference>
<comment type="pathway">
    <text evidence="2 10">Pyrimidine metabolism; UMP biosynthesis via de novo pathway; (S)-dihydroorotate from bicarbonate: step 3/3.</text>
</comment>
<evidence type="ECO:0000256" key="7">
    <source>
        <dbReference type="ARBA" id="ARBA00022833"/>
    </source>
</evidence>
<dbReference type="PIRSF" id="PIRSF001237">
    <property type="entry name" value="DHOdimr"/>
    <property type="match status" value="1"/>
</dbReference>
<dbReference type="PROSITE" id="PS00483">
    <property type="entry name" value="DIHYDROOROTASE_2"/>
    <property type="match status" value="1"/>
</dbReference>
<feature type="modified residue" description="N6-carboxylysine" evidence="10">
    <location>
        <position position="99"/>
    </location>
</feature>
<comment type="similarity">
    <text evidence="3 10">Belongs to the metallo-dependent hydrolases superfamily. DHOase family. Class II DHOase subfamily.</text>
</comment>
<dbReference type="EMBL" id="NHNI01000001">
    <property type="protein sequence ID" value="OZY86167.1"/>
    <property type="molecule type" value="Genomic_DNA"/>
</dbReference>
<name>A0A266Q8E8_9GAMM</name>
<keyword evidence="8 10" id="KW-0665">Pyrimidine biosynthesis</keyword>
<dbReference type="eggNOG" id="COG0418">
    <property type="taxonomic scope" value="Bacteria"/>
</dbReference>
<dbReference type="NCBIfam" id="TIGR00856">
    <property type="entry name" value="pyrC_dimer"/>
    <property type="match status" value="1"/>
</dbReference>
<evidence type="ECO:0000256" key="8">
    <source>
        <dbReference type="ARBA" id="ARBA00022975"/>
    </source>
</evidence>
<evidence type="ECO:0000313" key="12">
    <source>
        <dbReference type="EMBL" id="OZY86167.1"/>
    </source>
</evidence>
<dbReference type="GO" id="GO:0005829">
    <property type="term" value="C:cytosol"/>
    <property type="evidence" value="ECO:0007669"/>
    <property type="project" value="TreeGrafter"/>
</dbReference>
<feature type="binding site" evidence="10">
    <location>
        <position position="219"/>
    </location>
    <ligand>
        <name>substrate</name>
    </ligand>
</feature>
<keyword evidence="6 10" id="KW-0378">Hydrolase</keyword>
<dbReference type="GO" id="GO:0044205">
    <property type="term" value="P:'de novo' UMP biosynthetic process"/>
    <property type="evidence" value="ECO:0007669"/>
    <property type="project" value="UniProtKB-UniRule"/>
</dbReference>
<evidence type="ECO:0000259" key="11">
    <source>
        <dbReference type="Pfam" id="PF04909"/>
    </source>
</evidence>
<keyword evidence="13" id="KW-1185">Reference proteome</keyword>
<sequence>MTQTLTLTRPDDWHIHLRDGAALSRTVGDAAGQFARAIVMPNLVPPVMNAEQALDYKARILAARPAGSQFEPLMVLYLTDNTDPAEIARAKAAGVKACKLYPAGATTNSASGVTDLNKIYPVLEAMQKEGMHFLLHGEVTDSAIDIFDREKVFLDRTFSQVVRDFPALRMVLEHITTADAAEFVAAAPANVAATITAHHLLYNRNHMLAGGIRPHYYCLPILKRGTHQQALIKAATSGSPKFFLGTDSAPHAKDKKEAACGCAGSYTAFAAIELYAEAFEDGGALDKLEGFASHFGPDFYQLPRNTDTITLVKQDWQVPDSLILGDQPLVPLRAGETLRWKLQSSTTNSQLHTA</sequence>
<evidence type="ECO:0000313" key="13">
    <source>
        <dbReference type="Proteomes" id="UP000216101"/>
    </source>
</evidence>
<evidence type="ECO:0000256" key="2">
    <source>
        <dbReference type="ARBA" id="ARBA00004880"/>
    </source>
</evidence>
<evidence type="ECO:0000256" key="1">
    <source>
        <dbReference type="ARBA" id="ARBA00002368"/>
    </source>
</evidence>
<feature type="binding site" evidence="10">
    <location>
        <position position="42"/>
    </location>
    <ligand>
        <name>substrate</name>
    </ligand>
</feature>
<feature type="binding site" evidence="10">
    <location>
        <position position="263"/>
    </location>
    <ligand>
        <name>substrate</name>
    </ligand>
</feature>
<proteinExistence type="inferred from homology"/>
<evidence type="ECO:0000256" key="5">
    <source>
        <dbReference type="ARBA" id="ARBA00022723"/>
    </source>
</evidence>
<feature type="binding site" evidence="10">
    <location>
        <position position="247"/>
    </location>
    <ligand>
        <name>Zn(2+)</name>
        <dbReference type="ChEBI" id="CHEBI:29105"/>
        <label>1</label>
    </ligand>
</feature>
<dbReference type="HAMAP" id="MF_00219">
    <property type="entry name" value="PyrC_classII"/>
    <property type="match status" value="1"/>
</dbReference>
<keyword evidence="5 10" id="KW-0479">Metal-binding</keyword>
<feature type="binding site" evidence="10">
    <location>
        <position position="136"/>
    </location>
    <ligand>
        <name>Zn(2+)</name>
        <dbReference type="ChEBI" id="CHEBI:29105"/>
        <label>2</label>
    </ligand>
</feature>
<feature type="binding site" evidence="10">
    <location>
        <position position="14"/>
    </location>
    <ligand>
        <name>Zn(2+)</name>
        <dbReference type="ChEBI" id="CHEBI:29105"/>
        <label>1</label>
    </ligand>
</feature>
<dbReference type="Gene3D" id="3.20.20.140">
    <property type="entry name" value="Metal-dependent hydrolases"/>
    <property type="match status" value="1"/>
</dbReference>
<dbReference type="EC" id="3.5.2.3" evidence="4 10"/>
<dbReference type="RefSeq" id="WP_094983910.1">
    <property type="nucleotide sequence ID" value="NZ_NHNI01000001.1"/>
</dbReference>
<feature type="domain" description="Amidohydrolase-related" evidence="11">
    <location>
        <begin position="74"/>
        <end position="188"/>
    </location>
</feature>
<dbReference type="InterPro" id="IPR002195">
    <property type="entry name" value="Dihydroorotase_CS"/>
</dbReference>
<dbReference type="CDD" id="cd01294">
    <property type="entry name" value="DHOase"/>
    <property type="match status" value="1"/>
</dbReference>
<comment type="function">
    <text evidence="1 10">Catalyzes the reversible cyclization of carbamoyl aspartate to dihydroorotate.</text>
</comment>
<dbReference type="InterPro" id="IPR032466">
    <property type="entry name" value="Metal_Hydrolase"/>
</dbReference>
<gene>
    <name evidence="10" type="primary">pyrC</name>
    <name evidence="12" type="ORF">CBP51_03805</name>
</gene>
<dbReference type="GO" id="GO:0008270">
    <property type="term" value="F:zinc ion binding"/>
    <property type="evidence" value="ECO:0007669"/>
    <property type="project" value="UniProtKB-UniRule"/>
</dbReference>
<comment type="cofactor">
    <cofactor evidence="10">
        <name>Zn(2+)</name>
        <dbReference type="ChEBI" id="CHEBI:29105"/>
    </cofactor>
    <text evidence="10">Binds 2 Zn(2+) ions per subunit.</text>
</comment>
<feature type="binding site" evidence="10">
    <location>
        <begin position="16"/>
        <end position="18"/>
    </location>
    <ligand>
        <name>substrate</name>
    </ligand>
</feature>
<dbReference type="Pfam" id="PF04909">
    <property type="entry name" value="Amidohydro_2"/>
    <property type="match status" value="1"/>
</dbReference>
<comment type="subunit">
    <text evidence="10">Homodimer.</text>
</comment>
<dbReference type="STRING" id="1209072.GCA_000766945_02685"/>
<dbReference type="PANTHER" id="PTHR43137:SF1">
    <property type="entry name" value="DIHYDROOROTASE"/>
    <property type="match status" value="1"/>
</dbReference>
<evidence type="ECO:0000256" key="4">
    <source>
        <dbReference type="ARBA" id="ARBA00012860"/>
    </source>
</evidence>
<dbReference type="PANTHER" id="PTHR43137">
    <property type="entry name" value="DIHYDROOROTASE"/>
    <property type="match status" value="1"/>
</dbReference>
<dbReference type="Proteomes" id="UP000216101">
    <property type="component" value="Unassembled WGS sequence"/>
</dbReference>
<evidence type="ECO:0000256" key="6">
    <source>
        <dbReference type="ARBA" id="ARBA00022801"/>
    </source>
</evidence>
<reference evidence="13" key="1">
    <citation type="submission" date="2017-05" db="EMBL/GenBank/DDBJ databases">
        <authorList>
            <person name="Barney B.M."/>
        </authorList>
    </citation>
    <scope>NUCLEOTIDE SEQUENCE [LARGE SCALE GENOMIC DNA]</scope>
    <source>
        <strain evidence="13">PSBB022</strain>
    </source>
</reference>
<feature type="active site" evidence="10">
    <location>
        <position position="247"/>
    </location>
</feature>
<feature type="binding site" evidence="10">
    <location>
        <position position="174"/>
    </location>
    <ligand>
        <name>Zn(2+)</name>
        <dbReference type="ChEBI" id="CHEBI:29105"/>
        <label>2</label>
    </ligand>
</feature>
<protein>
    <recommendedName>
        <fullName evidence="4 10">Dihydroorotase</fullName>
        <shortName evidence="10">DHOase</shortName>
        <ecNumber evidence="4 10">3.5.2.3</ecNumber>
    </recommendedName>
</protein>
<keyword evidence="7 10" id="KW-0862">Zinc</keyword>
<dbReference type="GO" id="GO:0004151">
    <property type="term" value="F:dihydroorotase activity"/>
    <property type="evidence" value="ECO:0007669"/>
    <property type="project" value="UniProtKB-UniRule"/>
</dbReference>
<organism evidence="12 13">
    <name type="scientific">Cellvibrio mixtus</name>
    <dbReference type="NCBI Taxonomy" id="39650"/>
    <lineage>
        <taxon>Bacteria</taxon>
        <taxon>Pseudomonadati</taxon>
        <taxon>Pseudomonadota</taxon>
        <taxon>Gammaproteobacteria</taxon>
        <taxon>Cellvibrionales</taxon>
        <taxon>Cellvibrionaceae</taxon>
        <taxon>Cellvibrio</taxon>
    </lineage>
</organism>